<gene>
    <name evidence="1" type="ORF">H9697_05375</name>
</gene>
<name>A0A9D2QAE1_9FIRM</name>
<proteinExistence type="predicted"/>
<comment type="caution">
    <text evidence="1">The sequence shown here is derived from an EMBL/GenBank/DDBJ whole genome shotgun (WGS) entry which is preliminary data.</text>
</comment>
<dbReference type="EMBL" id="DWVY01000025">
    <property type="protein sequence ID" value="HJC74360.1"/>
    <property type="molecule type" value="Genomic_DNA"/>
</dbReference>
<protein>
    <submittedName>
        <fullName evidence="1">DUF374 domain-containing protein</fullName>
    </submittedName>
</protein>
<dbReference type="AlphaFoldDB" id="A0A9D2QAE1"/>
<evidence type="ECO:0000313" key="2">
    <source>
        <dbReference type="Proteomes" id="UP000823902"/>
    </source>
</evidence>
<accession>A0A9D2QAE1</accession>
<sequence>MNLVLEKLAHKTAPVDVIVTADTRGNYIENMVRRCGGNALRVPDGFKAFAALKKIVQDSYEKTHSIAVALDGPLGPRHEPKKLAFYLSEHAEEDFVGISLSYSSCLRIRSRWDKYVIPLPYTTVTVAVKNYGVVKKNQIPKLPVSAPEPVPEPVSGVELLPKR</sequence>
<dbReference type="Proteomes" id="UP000823902">
    <property type="component" value="Unassembled WGS sequence"/>
</dbReference>
<reference evidence="1" key="1">
    <citation type="journal article" date="2021" name="PeerJ">
        <title>Extensive microbial diversity within the chicken gut microbiome revealed by metagenomics and culture.</title>
        <authorList>
            <person name="Gilroy R."/>
            <person name="Ravi A."/>
            <person name="Getino M."/>
            <person name="Pursley I."/>
            <person name="Horton D.L."/>
            <person name="Alikhan N.F."/>
            <person name="Baker D."/>
            <person name="Gharbi K."/>
            <person name="Hall N."/>
            <person name="Watson M."/>
            <person name="Adriaenssens E.M."/>
            <person name="Foster-Nyarko E."/>
            <person name="Jarju S."/>
            <person name="Secka A."/>
            <person name="Antonio M."/>
            <person name="Oren A."/>
            <person name="Chaudhuri R.R."/>
            <person name="La Ragione R."/>
            <person name="Hildebrand F."/>
            <person name="Pallen M.J."/>
        </authorList>
    </citation>
    <scope>NUCLEOTIDE SEQUENCE</scope>
    <source>
        <strain evidence="1">CHK196-7946</strain>
    </source>
</reference>
<reference evidence="1" key="2">
    <citation type="submission" date="2021-04" db="EMBL/GenBank/DDBJ databases">
        <authorList>
            <person name="Gilroy R."/>
        </authorList>
    </citation>
    <scope>NUCLEOTIDE SEQUENCE</scope>
    <source>
        <strain evidence="1">CHK196-7946</strain>
    </source>
</reference>
<evidence type="ECO:0000313" key="1">
    <source>
        <dbReference type="EMBL" id="HJC74360.1"/>
    </source>
</evidence>
<organism evidence="1 2">
    <name type="scientific">Candidatus Mediterraneibacter faecavium</name>
    <dbReference type="NCBI Taxonomy" id="2838668"/>
    <lineage>
        <taxon>Bacteria</taxon>
        <taxon>Bacillati</taxon>
        <taxon>Bacillota</taxon>
        <taxon>Clostridia</taxon>
        <taxon>Lachnospirales</taxon>
        <taxon>Lachnospiraceae</taxon>
        <taxon>Mediterraneibacter</taxon>
    </lineage>
</organism>